<proteinExistence type="predicted"/>
<evidence type="ECO:0000256" key="1">
    <source>
        <dbReference type="SAM" id="MobiDB-lite"/>
    </source>
</evidence>
<dbReference type="RefSeq" id="XP_025405138.1">
    <property type="nucleotide sequence ID" value="XM_025549353.1"/>
</dbReference>
<dbReference type="Proteomes" id="UP000694846">
    <property type="component" value="Unplaced"/>
</dbReference>
<keyword evidence="3" id="KW-1185">Reference proteome</keyword>
<dbReference type="EMBL" id="GGMS01001763">
    <property type="protein sequence ID" value="MBY70966.1"/>
    <property type="molecule type" value="Transcribed_RNA"/>
</dbReference>
<dbReference type="GeneID" id="112679515"/>
<reference evidence="4" key="2">
    <citation type="submission" date="2025-04" db="UniProtKB">
        <authorList>
            <consortium name="RefSeq"/>
        </authorList>
    </citation>
    <scope>IDENTIFICATION</scope>
</reference>
<reference evidence="2" key="1">
    <citation type="submission" date="2018-04" db="EMBL/GenBank/DDBJ databases">
        <title>Transcriptome assembly of Sipha flava.</title>
        <authorList>
            <person name="Scully E.D."/>
            <person name="Geib S.M."/>
            <person name="Palmer N.A."/>
            <person name="Koch K."/>
            <person name="Bradshaw J."/>
            <person name="Heng-Moss T."/>
            <person name="Sarath G."/>
        </authorList>
    </citation>
    <scope>NUCLEOTIDE SEQUENCE</scope>
</reference>
<feature type="region of interest" description="Disordered" evidence="1">
    <location>
        <begin position="209"/>
        <end position="285"/>
    </location>
</feature>
<protein>
    <submittedName>
        <fullName evidence="2 4">Uncharacterized protein</fullName>
    </submittedName>
</protein>
<feature type="compositionally biased region" description="Polar residues" evidence="1">
    <location>
        <begin position="2424"/>
        <end position="2438"/>
    </location>
</feature>
<dbReference type="OrthoDB" id="6593172at2759"/>
<sequence>MLNSLRDGQINYGTTNCSSAYVPPHNVVAPIHQNSLISTEPTAPAVYPWNSNPRLDHLYGFHSRYYNLDFPTPYPPATNQYVPANMYGQNVPQCCQPCCRLRSQNIPKTSPPQVLYNPIRPGQQLNRSYKSKKTLKTPCSEQFLPYIPNDLPVKYDTQNCYQQKYSNSYLNNTNYCPPANNLWIPPAANPTWPTDRLRPISRYSGIESHDYSRDKNYQRLPNYQSKPYPNSTSSTHKPYNYIPPIPDVHDYRSSIYHNPLKNNTPEYVSHEQNSRLPISSQNNQNSSSYLQQYYNDQPMQSYPDVQRPSEPFRPTQITPQNSTKSNLNVREFLATWDEGEEETNEKSYEAAAPIVVLDCMTLEGDALTKIQEKLNVVSYENLEKVLKENQNPLIINTEPNEIDYINNKAKLPSKSNFEPLDYTKRETGIIKPFINEKKTLPESNGEPEKSYSVNFDGMVAWYGKKNTDISSTDLIERLADRIFNLSKSQENDGVSFGTAAYTGQITQTNRSIDNSIKDSSKYTQSQQMFNLHHTDKYIEPSVINKIDCNNDSTPRINSCILNESNKASTIKSNHMNSSCIVENITKKCLNVTNEEPTPWNIDQGSQEQNLNMSLYDHSVTIKPLDFSSLTDETKGNPFVFEKNPSSVDKSNNGNDEFNKVLNENSNYNSTISNDEPSVHQMDSHNRSFPVIVSPNIHRQEYNGFHESVIQRTGCDKNKFDKVPTQTDFESMNWNISNDLDKIMKNTNMNMESSCLYDRNNYNILDNMNSDKNVSAQWKDNVPCVDLTVNSKANTNHDSFFDSWNFIESYDNHSSKKINNPSTNHSEVHNQLFSNQMNSLVESNNKINICSEKVENETLATIKDLPFSKPSDMNSNNNTRSRDVFNLNNRIPDFSDGFELPVINEPHEYIPFKKPTNDSENRTDGSIFEHFTESKCIRTTNEMTNVKNDQNKSDIVGLPNFKDKEPLAPMAIPPKLNVVKPIIRDPNQMYTVIKQKLKYDDLNIVNDRRVISNKTGHGINDNQTNIFNMADLKSKYNNVQLNQFDVWSEKFVLKGDLNRSSSAVVQCDVEITQFKSTPENLNTFMSKSKINENYQEKNTKLSENTNGSNLTTNKIHNTENEKINSTDFFHCLESTKTDDQKYRDTLDEFETSFGFDMHCNNESNKSFNEVIVDKCLEERIQDQIGEHTINNTANSNSTSNNTRLPFECDFQSNYLIKNYFDENKSKDAVYDQKQIDGHEKSVPTVFNYDSEIQHDFQLQSNKNISCNQSSEKQSDCSILNDINRNINLIRSNNENCIDQHKSKHSFDSIEKNTNNGKTSMSEKNVDCLTIEDRNFRFEDQEKNLLDLTNSKRIIECDYPTEATEVNKINGDNSNVYKITKTSKHSNIDFELNIDDTNIFESNSSTIIIENERETNELKNNKNNLESTFHSETVKNIEHHINSKCIFELENNNNEKYQTQNLEKIHDFDFETKIIQNLEMECSNVNVHVSTSSKETYENKIDSVYDYKVVDKGNNAQNEINAKHFSNNPEKTETEETLNLGCNDSIALNDVIDREQDKKNIIDHVFEDCIAENNKKENLDSEVRNDVHNENTEKNNLKKFDTQNNSNFSNNTKVQNVFENVYDNFTNFNIEKDNLNTSKNFCHNDDKCAVPESQESIEDQNLEIENTETSFGSDMEKKTDETLNKSNNLLHDNSYGSIITVSLSQRENDLKEETNKVLTTKECNSKESNEYTFNKDRSFLDTSNKTVEYEDTTMLEEQQNTYIKQNYMELINQNNIQTIKNQAVDIVQGDVTKNTYDNIKSDLLDTIENTKKTLDNNDDNDSQNNYSNRSSLNNTESIYQKYSSDITELDNLTYSEPSSLNHLELICQRYSSNIVEVKEKISSKHSSSNNIDSKCYQNLNNIVEVDNSINSISSSLNHIELTYQKYSKEIFETEVAKKSESYSLNYVESTCLHSSNYNIEVKSSANSESLLLHKPGLTCNEHSNELVEHSTSTKGSKLSVHQINDESCIKNTVNSENVDEDKKSPKVKFVFKYHCKSIMKKNIFDEEVKKSNVIKDDRLSTRHIFKKRNKLYKPWKLIYRKESIGKPREIVKNTIETECSLIKINADSITQNSKLPSYIGEENIPLTEFDSKQCCDCVTNKQCKNSVTNEQCNDSIDNYSVANKQCNEKLDIVDNSAFVDDQPYEGFSPEYIYTPVPSPFDDFQSETSTPEYCGDKVYWDKSLENEYKTVLHKTISKLAKHRVNIRDKFNIRLLARRVNGMKLKKRRRRQLGKMKHVDNNLAVGNIAIVECPPIAVLRWNVMAVKTADPMCKIKVQLPWGRIFNLNNQGAEDQQRTKDTKLELGPAKVEVRLSQTPSEWQVATCRSIVSPKSVVNVKRLVLQRATSSAKDDNEIFSSPVKDYDETRSPAVDCDVVSNSYAKDGDNFFSSPNKNYNDSSSSLKRDYDDSYSGSNCNSSITNSNTSSQQECFRKLPKIVIRRNGQNNNYTSYVSGNGFEGGDDNNDDTPQLMVRLVRDRKLDEMAAGGVTTLHLGHLVPTSESAADTHGVKRARYT</sequence>
<feature type="region of interest" description="Disordered" evidence="1">
    <location>
        <begin position="2423"/>
        <end position="2444"/>
    </location>
</feature>
<evidence type="ECO:0000313" key="4">
    <source>
        <dbReference type="RefSeq" id="XP_025405138.1"/>
    </source>
</evidence>
<gene>
    <name evidence="4" type="primary">LOC112679515</name>
    <name evidence="2" type="ORF">g.27295</name>
</gene>
<evidence type="ECO:0000313" key="2">
    <source>
        <dbReference type="EMBL" id="MBY70966.1"/>
    </source>
</evidence>
<organism evidence="2">
    <name type="scientific">Sipha flava</name>
    <name type="common">yellow sugarcane aphid</name>
    <dbReference type="NCBI Taxonomy" id="143950"/>
    <lineage>
        <taxon>Eukaryota</taxon>
        <taxon>Metazoa</taxon>
        <taxon>Ecdysozoa</taxon>
        <taxon>Arthropoda</taxon>
        <taxon>Hexapoda</taxon>
        <taxon>Insecta</taxon>
        <taxon>Pterygota</taxon>
        <taxon>Neoptera</taxon>
        <taxon>Paraneoptera</taxon>
        <taxon>Hemiptera</taxon>
        <taxon>Sternorrhyncha</taxon>
        <taxon>Aphidomorpha</taxon>
        <taxon>Aphidoidea</taxon>
        <taxon>Aphididae</taxon>
        <taxon>Sipha</taxon>
    </lineage>
</organism>
<feature type="region of interest" description="Disordered" evidence="1">
    <location>
        <begin position="1810"/>
        <end position="1832"/>
    </location>
</feature>
<feature type="compositionally biased region" description="Low complexity" evidence="1">
    <location>
        <begin position="1820"/>
        <end position="1829"/>
    </location>
</feature>
<evidence type="ECO:0000313" key="3">
    <source>
        <dbReference type="Proteomes" id="UP000694846"/>
    </source>
</evidence>
<accession>A0A2S2PZL7</accession>
<name>A0A2S2PZL7_9HEMI</name>
<feature type="compositionally biased region" description="Polar residues" evidence="1">
    <location>
        <begin position="219"/>
        <end position="237"/>
    </location>
</feature>